<dbReference type="Pfam" id="PF13449">
    <property type="entry name" value="Phytase-like"/>
    <property type="match status" value="1"/>
</dbReference>
<evidence type="ECO:0000259" key="1">
    <source>
        <dbReference type="Pfam" id="PF13449"/>
    </source>
</evidence>
<accession>A0A239MYY9</accession>
<evidence type="ECO:0000313" key="2">
    <source>
        <dbReference type="EMBL" id="SNT47997.1"/>
    </source>
</evidence>
<dbReference type="AlphaFoldDB" id="A0A239MYY9"/>
<protein>
    <submittedName>
        <fullName evidence="2">Uncharacterized conserved protein</fullName>
    </submittedName>
</protein>
<dbReference type="SUPFAM" id="SSF63829">
    <property type="entry name" value="Calcium-dependent phosphotriesterase"/>
    <property type="match status" value="1"/>
</dbReference>
<reference evidence="2 3" key="1">
    <citation type="submission" date="2017-06" db="EMBL/GenBank/DDBJ databases">
        <authorList>
            <person name="Kim H.J."/>
            <person name="Triplett B.A."/>
        </authorList>
    </citation>
    <scope>NUCLEOTIDE SEQUENCE [LARGE SCALE GENOMIC DNA]</scope>
    <source>
        <strain evidence="2 3">CGMCC 4.1858</strain>
    </source>
</reference>
<dbReference type="Proteomes" id="UP000198280">
    <property type="component" value="Unassembled WGS sequence"/>
</dbReference>
<dbReference type="InterPro" id="IPR027372">
    <property type="entry name" value="Phytase-like_dom"/>
</dbReference>
<feature type="domain" description="Phytase-like" evidence="1">
    <location>
        <begin position="58"/>
        <end position="325"/>
    </location>
</feature>
<organism evidence="2 3">
    <name type="scientific">Actinacidiphila glaucinigra</name>
    <dbReference type="NCBI Taxonomy" id="235986"/>
    <lineage>
        <taxon>Bacteria</taxon>
        <taxon>Bacillati</taxon>
        <taxon>Actinomycetota</taxon>
        <taxon>Actinomycetes</taxon>
        <taxon>Kitasatosporales</taxon>
        <taxon>Streptomycetaceae</taxon>
        <taxon>Actinacidiphila</taxon>
    </lineage>
</organism>
<gene>
    <name evidence="2" type="ORF">SAMN05216252_12967</name>
</gene>
<sequence>MAGRAVRKVRQGSGRKVAKGFTMTKFSAGSEPNACSAWAVVDWFSDALDKTFFEEKFVGNMSALAVSPEGRIAALADRSLLFHLDAATHEPVEVVALYDENGKETDFEALVFDEDGTLLIASEEPAVRRYTPEGKFIDRLPVPDSLLIAPAGRAVVNETFEGLAMQPGGLTLVASMEGALRGDESSYVRFQAWERETTGDEFRIGVQWGYERDGGLLLSDICASGDGRLLVLERGFDKSVGNIIRVYLADPREADDVTHVENLSGQDDVALMDKTLLVDMVNCPPLGATNKQSQANPLLGNIEGMTITGTTPDGRLKVLMVTDDNQSDMQTTRLYGMTIRLPEL</sequence>
<proteinExistence type="predicted"/>
<evidence type="ECO:0000313" key="3">
    <source>
        <dbReference type="Proteomes" id="UP000198280"/>
    </source>
</evidence>
<keyword evidence="3" id="KW-1185">Reference proteome</keyword>
<name>A0A239MYY9_9ACTN</name>
<dbReference type="EMBL" id="FZOF01000029">
    <property type="protein sequence ID" value="SNT47997.1"/>
    <property type="molecule type" value="Genomic_DNA"/>
</dbReference>